<sequence>MICMLVLLQIYEGLVESLNHLGTVCHLAVCTGKAQLSSAHFTCASVCDARSSLLMCDLFSECIRMAVFLSS</sequence>
<dbReference type="EMBL" id="GBXM01100016">
    <property type="protein sequence ID" value="JAH08561.1"/>
    <property type="molecule type" value="Transcribed_RNA"/>
</dbReference>
<evidence type="ECO:0000313" key="2">
    <source>
        <dbReference type="EMBL" id="JAH08561.1"/>
    </source>
</evidence>
<name>A0A0E9PVB4_ANGAN</name>
<evidence type="ECO:0008006" key="3">
    <source>
        <dbReference type="Google" id="ProtNLM"/>
    </source>
</evidence>
<reference evidence="2" key="1">
    <citation type="submission" date="2014-11" db="EMBL/GenBank/DDBJ databases">
        <authorList>
            <person name="Amaro Gonzalez C."/>
        </authorList>
    </citation>
    <scope>NUCLEOTIDE SEQUENCE</scope>
</reference>
<organism evidence="2">
    <name type="scientific">Anguilla anguilla</name>
    <name type="common">European freshwater eel</name>
    <name type="synonym">Muraena anguilla</name>
    <dbReference type="NCBI Taxonomy" id="7936"/>
    <lineage>
        <taxon>Eukaryota</taxon>
        <taxon>Metazoa</taxon>
        <taxon>Chordata</taxon>
        <taxon>Craniata</taxon>
        <taxon>Vertebrata</taxon>
        <taxon>Euteleostomi</taxon>
        <taxon>Actinopterygii</taxon>
        <taxon>Neopterygii</taxon>
        <taxon>Teleostei</taxon>
        <taxon>Anguilliformes</taxon>
        <taxon>Anguillidae</taxon>
        <taxon>Anguilla</taxon>
    </lineage>
</organism>
<evidence type="ECO:0000256" key="1">
    <source>
        <dbReference type="SAM" id="SignalP"/>
    </source>
</evidence>
<dbReference type="EMBL" id="GBXM01097835">
    <property type="protein sequence ID" value="JAH10742.1"/>
    <property type="molecule type" value="Transcribed_RNA"/>
</dbReference>
<dbReference type="AlphaFoldDB" id="A0A0E9PVB4"/>
<keyword evidence="1" id="KW-0732">Signal</keyword>
<reference evidence="2" key="2">
    <citation type="journal article" date="2015" name="Fish Shellfish Immunol.">
        <title>Early steps in the European eel (Anguilla anguilla)-Vibrio vulnificus interaction in the gills: Role of the RtxA13 toxin.</title>
        <authorList>
            <person name="Callol A."/>
            <person name="Pajuelo D."/>
            <person name="Ebbesson L."/>
            <person name="Teles M."/>
            <person name="MacKenzie S."/>
            <person name="Amaro C."/>
        </authorList>
    </citation>
    <scope>NUCLEOTIDE SEQUENCE</scope>
</reference>
<proteinExistence type="predicted"/>
<feature type="chain" id="PRO_5007401369" description="Secreted protein" evidence="1">
    <location>
        <begin position="18"/>
        <end position="71"/>
    </location>
</feature>
<feature type="signal peptide" evidence="1">
    <location>
        <begin position="1"/>
        <end position="17"/>
    </location>
</feature>
<protein>
    <recommendedName>
        <fullName evidence="3">Secreted protein</fullName>
    </recommendedName>
</protein>
<accession>A0A0E9PVB4</accession>